<dbReference type="GO" id="GO:0005548">
    <property type="term" value="F:phospholipid transporter activity"/>
    <property type="evidence" value="ECO:0007669"/>
    <property type="project" value="TreeGrafter"/>
</dbReference>
<dbReference type="PANTHER" id="PTHR30188">
    <property type="entry name" value="ABC TRANSPORTER PERMEASE PROTEIN-RELATED"/>
    <property type="match status" value="1"/>
</dbReference>
<dbReference type="AlphaFoldDB" id="A0A2T4VYM0"/>
<sequence length="373" mass="40599">MLEDGTQFFQFIGEWKLPEVARTSTEILNILKKSKLDSRAVVDLSEITKIDTVGAALIARLQEQYKGKIELQGLNEHAKQLISIIPKGLGNDLKDNYPKSTTVYKKLENFHTFIGKKIVLSIDSFLDHMNILGLTINSIYELIIGKSRSKEFISDTVKHINYVGVEAAPVIILISFVTGAVIAQQGAFQLGNFGAEIFVVDSVSILQLREIGVLLTAIMIAGRSGSAIAAEIGAMKINEEIDAIKVMGMDVVRTIISPRICALVISLPLLTILADFSSIMAASIIVWKYSHISFFVFFSHLNSSSTLLNIVAGLLKSPIMACAIGVIALKEGLRAGFDANSIGNRVTTCVVRSISVVITIDSIFAIFYFAIGI</sequence>
<organism evidence="3 4">
    <name type="scientific">Candidatus Liberibacter europaeus</name>
    <dbReference type="NCBI Taxonomy" id="744859"/>
    <lineage>
        <taxon>Bacteria</taxon>
        <taxon>Pseudomonadati</taxon>
        <taxon>Pseudomonadota</taxon>
        <taxon>Alphaproteobacteria</taxon>
        <taxon>Hyphomicrobiales</taxon>
        <taxon>Rhizobiaceae</taxon>
        <taxon>Liberibacter</taxon>
    </lineage>
</organism>
<gene>
    <name evidence="3" type="ORF">C4617_02690</name>
</gene>
<feature type="domain" description="STAS" evidence="2">
    <location>
        <begin position="1"/>
        <end position="82"/>
    </location>
</feature>
<evidence type="ECO:0000256" key="1">
    <source>
        <dbReference type="SAM" id="Phobius"/>
    </source>
</evidence>
<protein>
    <submittedName>
        <fullName evidence="3">ABC transporter</fullName>
    </submittedName>
</protein>
<comment type="caution">
    <text evidence="3">The sequence shown here is derived from an EMBL/GenBank/DDBJ whole genome shotgun (WGS) entry which is preliminary data.</text>
</comment>
<dbReference type="PROSITE" id="PS50801">
    <property type="entry name" value="STAS"/>
    <property type="match status" value="1"/>
</dbReference>
<dbReference type="Pfam" id="PF02405">
    <property type="entry name" value="MlaE"/>
    <property type="match status" value="1"/>
</dbReference>
<feature type="transmembrane region" description="Helical" evidence="1">
    <location>
        <begin position="260"/>
        <end position="287"/>
    </location>
</feature>
<evidence type="ECO:0000313" key="4">
    <source>
        <dbReference type="Proteomes" id="UP000240811"/>
    </source>
</evidence>
<evidence type="ECO:0000259" key="2">
    <source>
        <dbReference type="PROSITE" id="PS50801"/>
    </source>
</evidence>
<keyword evidence="1" id="KW-0472">Membrane</keyword>
<dbReference type="EMBL" id="PSQJ01000002">
    <property type="protein sequence ID" value="PTL86851.1"/>
    <property type="molecule type" value="Genomic_DNA"/>
</dbReference>
<dbReference type="PANTHER" id="PTHR30188:SF3">
    <property type="entry name" value="ABC TRANSPORTER PERMEASE"/>
    <property type="match status" value="1"/>
</dbReference>
<feature type="transmembrane region" description="Helical" evidence="1">
    <location>
        <begin position="350"/>
        <end position="371"/>
    </location>
</feature>
<dbReference type="Proteomes" id="UP000240811">
    <property type="component" value="Unassembled WGS sequence"/>
</dbReference>
<dbReference type="SUPFAM" id="SSF52091">
    <property type="entry name" value="SpoIIaa-like"/>
    <property type="match status" value="1"/>
</dbReference>
<keyword evidence="1" id="KW-0812">Transmembrane</keyword>
<proteinExistence type="predicted"/>
<keyword evidence="1" id="KW-1133">Transmembrane helix</keyword>
<reference evidence="4" key="1">
    <citation type="submission" date="2018-02" db="EMBL/GenBank/DDBJ databases">
        <title>Genome sequence of Candidatus Liberibacter europaeus.</title>
        <authorList>
            <person name="Frampton R.A."/>
            <person name="Thompson S.M."/>
            <person name="David C."/>
            <person name="Addison S.M."/>
            <person name="Smith G.R."/>
        </authorList>
    </citation>
    <scope>NUCLEOTIDE SEQUENCE [LARGE SCALE GENOMIC DNA]</scope>
</reference>
<dbReference type="InterPro" id="IPR030802">
    <property type="entry name" value="Permease_MalE"/>
</dbReference>
<dbReference type="InterPro" id="IPR002645">
    <property type="entry name" value="STAS_dom"/>
</dbReference>
<feature type="transmembrane region" description="Helical" evidence="1">
    <location>
        <begin position="307"/>
        <end position="329"/>
    </location>
</feature>
<evidence type="ECO:0000313" key="3">
    <source>
        <dbReference type="EMBL" id="PTL86851.1"/>
    </source>
</evidence>
<dbReference type="InterPro" id="IPR036513">
    <property type="entry name" value="STAS_dom_sf"/>
</dbReference>
<dbReference type="GO" id="GO:0043190">
    <property type="term" value="C:ATP-binding cassette (ABC) transporter complex"/>
    <property type="evidence" value="ECO:0007669"/>
    <property type="project" value="InterPro"/>
</dbReference>
<accession>A0A2T4VYM0</accession>
<name>A0A2T4VYM0_9HYPH</name>